<evidence type="ECO:0000313" key="24">
    <source>
        <dbReference type="Proteomes" id="UP000500882"/>
    </source>
</evidence>
<dbReference type="EMBL" id="CP083681">
    <property type="protein sequence ID" value="UYU69980.1"/>
    <property type="molecule type" value="Genomic_DNA"/>
</dbReference>
<dbReference type="Proteomes" id="UP000095576">
    <property type="component" value="Unassembled WGS sequence"/>
</dbReference>
<dbReference type="Pfam" id="PF03788">
    <property type="entry name" value="LrgA"/>
    <property type="match status" value="1"/>
</dbReference>
<evidence type="ECO:0000256" key="4">
    <source>
        <dbReference type="ARBA" id="ARBA00022989"/>
    </source>
</evidence>
<evidence type="ECO:0000256" key="2">
    <source>
        <dbReference type="ARBA" id="ARBA00022475"/>
    </source>
</evidence>
<organism evidence="9 22">
    <name type="scientific">Bacteroides thetaiotaomicron</name>
    <dbReference type="NCBI Taxonomy" id="818"/>
    <lineage>
        <taxon>Bacteria</taxon>
        <taxon>Pseudomonadati</taxon>
        <taxon>Bacteroidota</taxon>
        <taxon>Bacteroidia</taxon>
        <taxon>Bacteroidales</taxon>
        <taxon>Bacteroidaceae</taxon>
        <taxon>Bacteroides</taxon>
    </lineage>
</organism>
<evidence type="ECO:0000313" key="17">
    <source>
        <dbReference type="EMBL" id="UYU89140.1"/>
    </source>
</evidence>
<gene>
    <name evidence="8" type="primary">yohJ</name>
    <name evidence="7" type="ORF">BatF92_01880</name>
    <name evidence="14" type="ORF">DW011_03860</name>
    <name evidence="13" type="ORF">DW780_02940</name>
    <name evidence="8" type="ORF">ERS852511_04185</name>
    <name evidence="10" type="ORF">GAN59_08760</name>
    <name evidence="11" type="ORF">GAN91_13235</name>
    <name evidence="9" type="ORF">GAO51_17705</name>
    <name evidence="12" type="ORF">K0H07_21275</name>
    <name evidence="16" type="ORF">KQP59_17055</name>
    <name evidence="15" type="ORF">KQP68_05115</name>
    <name evidence="17" type="ORF">KQP74_14390</name>
</gene>
<dbReference type="EMBL" id="WCRS01000004">
    <property type="protein sequence ID" value="KAB4475546.1"/>
    <property type="molecule type" value="Genomic_DNA"/>
</dbReference>
<dbReference type="Proteomes" id="UP001156218">
    <property type="component" value="Chromosome"/>
</dbReference>
<dbReference type="EMBL" id="CP083680">
    <property type="protein sequence ID" value="UYU67664.1"/>
    <property type="molecule type" value="Genomic_DNA"/>
</dbReference>
<evidence type="ECO:0000256" key="3">
    <source>
        <dbReference type="ARBA" id="ARBA00022692"/>
    </source>
</evidence>
<evidence type="ECO:0000313" key="23">
    <source>
        <dbReference type="Proteomes" id="UP000488521"/>
    </source>
</evidence>
<dbReference type="Proteomes" id="UP000283616">
    <property type="component" value="Unassembled WGS sequence"/>
</dbReference>
<keyword evidence="2" id="KW-1003">Cell membrane</keyword>
<dbReference type="Proteomes" id="UP001156216">
    <property type="component" value="Chromosome"/>
</dbReference>
<evidence type="ECO:0000313" key="22">
    <source>
        <dbReference type="Proteomes" id="UP000440614"/>
    </source>
</evidence>
<dbReference type="Proteomes" id="UP001200544">
    <property type="component" value="Unassembled WGS sequence"/>
</dbReference>
<evidence type="ECO:0000313" key="20">
    <source>
        <dbReference type="Proteomes" id="UP000284785"/>
    </source>
</evidence>
<dbReference type="EMBL" id="CP083685">
    <property type="protein sequence ID" value="UYU89140.1"/>
    <property type="molecule type" value="Genomic_DNA"/>
</dbReference>
<dbReference type="Proteomes" id="UP000284785">
    <property type="component" value="Unassembled WGS sequence"/>
</dbReference>
<evidence type="ECO:0000313" key="10">
    <source>
        <dbReference type="EMBL" id="KAB4475546.1"/>
    </source>
</evidence>
<keyword evidence="3 6" id="KW-0812">Transmembrane</keyword>
<evidence type="ECO:0000313" key="12">
    <source>
        <dbReference type="EMBL" id="MCE9239673.1"/>
    </source>
</evidence>
<reference evidence="21 22" key="3">
    <citation type="journal article" date="2019" name="Nat. Med.">
        <title>A library of human gut bacterial isolates paired with longitudinal multiomics data enables mechanistic microbiome research.</title>
        <authorList>
            <person name="Poyet M."/>
            <person name="Groussin M."/>
            <person name="Gibbons S.M."/>
            <person name="Avila-Pacheco J."/>
            <person name="Jiang X."/>
            <person name="Kearney S.M."/>
            <person name="Perrotta A.R."/>
            <person name="Berdy B."/>
            <person name="Zhao S."/>
            <person name="Lieberman T.D."/>
            <person name="Swanson P.K."/>
            <person name="Smith M."/>
            <person name="Roesemann S."/>
            <person name="Alexander J.E."/>
            <person name="Rich S.A."/>
            <person name="Livny J."/>
            <person name="Vlamakis H."/>
            <person name="Clish C."/>
            <person name="Bullock K."/>
            <person name="Deik A."/>
            <person name="Scott J."/>
            <person name="Pierce K.A."/>
            <person name="Xavier R.J."/>
            <person name="Alm E.J."/>
        </authorList>
    </citation>
    <scope>NUCLEOTIDE SEQUENCE [LARGE SCALE GENOMIC DNA]</scope>
    <source>
        <strain evidence="10 23">BIOML-A156</strain>
        <strain evidence="11 21">BIOML-A162</strain>
        <strain evidence="9 22">BIOML-A188</strain>
    </source>
</reference>
<evidence type="ECO:0000313" key="19">
    <source>
        <dbReference type="Proteomes" id="UP000283616"/>
    </source>
</evidence>
<dbReference type="PATRIC" id="fig|818.23.peg.4738"/>
<dbReference type="GO" id="GO:0016787">
    <property type="term" value="F:hydrolase activity"/>
    <property type="evidence" value="ECO:0007669"/>
    <property type="project" value="UniProtKB-KW"/>
</dbReference>
<evidence type="ECO:0000256" key="5">
    <source>
        <dbReference type="ARBA" id="ARBA00023136"/>
    </source>
</evidence>
<comment type="subcellular location">
    <subcellularLocation>
        <location evidence="1">Cell membrane</location>
        <topology evidence="1">Multi-pass membrane protein</topology>
    </subcellularLocation>
</comment>
<keyword evidence="4 6" id="KW-1133">Transmembrane helix</keyword>
<evidence type="ECO:0000313" key="11">
    <source>
        <dbReference type="EMBL" id="KAB4481244.1"/>
    </source>
</evidence>
<reference evidence="8 18" key="1">
    <citation type="submission" date="2015-09" db="EMBL/GenBank/DDBJ databases">
        <authorList>
            <consortium name="Pathogen Informatics"/>
        </authorList>
    </citation>
    <scope>NUCLEOTIDE SEQUENCE [LARGE SCALE GENOMIC DNA]</scope>
    <source>
        <strain evidence="8 18">2789STDY5834899</strain>
    </source>
</reference>
<dbReference type="Proteomes" id="UP000440614">
    <property type="component" value="Unassembled WGS sequence"/>
</dbReference>
<dbReference type="Proteomes" id="UP001162960">
    <property type="component" value="Chromosome"/>
</dbReference>
<feature type="transmembrane region" description="Helical" evidence="6">
    <location>
        <begin position="25"/>
        <end position="44"/>
    </location>
</feature>
<evidence type="ECO:0000313" key="7">
    <source>
        <dbReference type="EMBL" id="BCA48246.1"/>
    </source>
</evidence>
<dbReference type="KEGG" id="btho:Btheta7330_04605"/>
<name>A0A0P0EX11_BACT4</name>
<dbReference type="Proteomes" id="UP000436858">
    <property type="component" value="Unassembled WGS sequence"/>
</dbReference>
<dbReference type="InterPro" id="IPR005538">
    <property type="entry name" value="LrgA/CidA"/>
</dbReference>
<dbReference type="Proteomes" id="UP000488521">
    <property type="component" value="Unassembled WGS sequence"/>
</dbReference>
<dbReference type="RefSeq" id="WP_022472045.1">
    <property type="nucleotide sequence ID" value="NZ_AP022660.1"/>
</dbReference>
<protein>
    <submittedName>
        <fullName evidence="9">CidA/LrgA family protein</fullName>
    </submittedName>
    <submittedName>
        <fullName evidence="8">Putative effector of murein hydrolase LrgA</fullName>
    </submittedName>
</protein>
<reference evidence="15 25" key="5">
    <citation type="submission" date="2021-06" db="EMBL/GenBank/DDBJ databases">
        <title>Interrogation of the integrated mobile genetic elements in gut-associated Bacteroides with a consensus prediction approach.</title>
        <authorList>
            <person name="Campbell D.E."/>
            <person name="Leigh J.R."/>
            <person name="Kim T."/>
            <person name="England W."/>
            <person name="Whitaker R.J."/>
            <person name="Degnan P.H."/>
        </authorList>
    </citation>
    <scope>NUCLEOTIDE SEQUENCE [LARGE SCALE GENOMIC DNA]</scope>
    <source>
        <strain evidence="17">VPI-3443</strain>
        <strain evidence="16">VPI-BTDOT2</strain>
        <strain evidence="15 25">WAL8669</strain>
    </source>
</reference>
<evidence type="ECO:0000256" key="1">
    <source>
        <dbReference type="ARBA" id="ARBA00004651"/>
    </source>
</evidence>
<feature type="transmembrane region" description="Helical" evidence="6">
    <location>
        <begin position="82"/>
        <end position="105"/>
    </location>
</feature>
<reference evidence="19 20" key="2">
    <citation type="submission" date="2018-08" db="EMBL/GenBank/DDBJ databases">
        <title>A genome reference for cultivated species of the human gut microbiota.</title>
        <authorList>
            <person name="Zou Y."/>
            <person name="Xue W."/>
            <person name="Luo G."/>
        </authorList>
    </citation>
    <scope>NUCLEOTIDE SEQUENCE [LARGE SCALE GENOMIC DNA]</scope>
    <source>
        <strain evidence="14 19">AF37-12</strain>
        <strain evidence="13 20">AM30-26</strain>
    </source>
</reference>
<dbReference type="EMBL" id="WCSY01000017">
    <property type="protein sequence ID" value="KAB4309724.1"/>
    <property type="molecule type" value="Genomic_DNA"/>
</dbReference>
<dbReference type="EMBL" id="QSJP01000002">
    <property type="protein sequence ID" value="RHD90931.1"/>
    <property type="molecule type" value="Genomic_DNA"/>
</dbReference>
<proteinExistence type="predicted"/>
<evidence type="ECO:0000313" key="15">
    <source>
        <dbReference type="EMBL" id="UYU67664.1"/>
    </source>
</evidence>
<evidence type="ECO:0000313" key="9">
    <source>
        <dbReference type="EMBL" id="KAB4309724.1"/>
    </source>
</evidence>
<dbReference type="PANTHER" id="PTHR33931:SF5">
    <property type="entry name" value="UPF0299 MEMBRANE PROTEIN YOHJ"/>
    <property type="match status" value="1"/>
</dbReference>
<dbReference type="GO" id="GO:0005886">
    <property type="term" value="C:plasma membrane"/>
    <property type="evidence" value="ECO:0007669"/>
    <property type="project" value="UniProtKB-SubCell"/>
</dbReference>
<reference evidence="7 24" key="4">
    <citation type="submission" date="2020-02" db="EMBL/GenBank/DDBJ databases">
        <title>Whole-genome sequencing and comparative analysis of the genomes of Bacteroides thetaiotaomicron and Escherichia coli isolated from a healthy resident in Vietnam.</title>
        <authorList>
            <person name="Mohsin M."/>
            <person name="Tanaka K."/>
            <person name="Kawahara R."/>
            <person name="Kondo S."/>
            <person name="Noguchi H."/>
            <person name="Motooka D."/>
            <person name="Nakamura S."/>
            <person name="Khong D.T."/>
            <person name="Nguyen T.N."/>
            <person name="Tran H.T."/>
            <person name="Yamamoto Y."/>
        </authorList>
    </citation>
    <scope>NUCLEOTIDE SEQUENCE [LARGE SCALE GENOMIC DNA]</scope>
    <source>
        <strain evidence="7 24">F9-2</strain>
    </source>
</reference>
<accession>A0A0P0EX11</accession>
<dbReference type="Proteomes" id="UP000500882">
    <property type="component" value="Chromosome"/>
</dbReference>
<reference evidence="12" key="6">
    <citation type="submission" date="2021-07" db="EMBL/GenBank/DDBJ databases">
        <title>Comparative genomics of Bacteroides fragilis group isolates reveals species-dependent resistance mechanisms and validates clinical tools for resistance prediction.</title>
        <authorList>
            <person name="Wallace M.J."/>
            <person name="Jean S."/>
            <person name="Wallace M.A."/>
            <person name="Carey-Ann B.D."/>
            <person name="Dantas G."/>
        </authorList>
    </citation>
    <scope>NUCLEOTIDE SEQUENCE</scope>
    <source>
        <strain evidence="12">BJH_160</strain>
    </source>
</reference>
<evidence type="ECO:0000313" key="16">
    <source>
        <dbReference type="EMBL" id="UYU69980.1"/>
    </source>
</evidence>
<evidence type="ECO:0000313" key="13">
    <source>
        <dbReference type="EMBL" id="RHD90931.1"/>
    </source>
</evidence>
<dbReference type="EMBL" id="CZAP01000021">
    <property type="protein sequence ID" value="CUQ06485.1"/>
    <property type="molecule type" value="Genomic_DNA"/>
</dbReference>
<dbReference type="EMBL" id="AP022660">
    <property type="protein sequence ID" value="BCA48246.1"/>
    <property type="molecule type" value="Genomic_DNA"/>
</dbReference>
<dbReference type="PANTHER" id="PTHR33931">
    <property type="entry name" value="HOLIN-LIKE PROTEIN CIDA-RELATED"/>
    <property type="match status" value="1"/>
</dbReference>
<dbReference type="EMBL" id="JAHYQA010000015">
    <property type="protein sequence ID" value="MCE9239673.1"/>
    <property type="molecule type" value="Genomic_DNA"/>
</dbReference>
<dbReference type="EMBL" id="QROV01000003">
    <property type="protein sequence ID" value="RHL63744.1"/>
    <property type="molecule type" value="Genomic_DNA"/>
</dbReference>
<evidence type="ECO:0000313" key="25">
    <source>
        <dbReference type="Proteomes" id="UP001156218"/>
    </source>
</evidence>
<sequence length="147" mass="16542">MIRQCAILFGCLALGELIVYLTGIKLPSSIIGMLLLTLFLKLGWIKLQWVQGLSDFLVANLGFFFVPPGVALMLYFDVIAAEFWPIVIATIVSTALVLVVTGWVHQIVRKFRLARQIKLASSLRLSDFHLSDKLHLKNKTNLMDKDK</sequence>
<evidence type="ECO:0000256" key="6">
    <source>
        <dbReference type="SAM" id="Phobius"/>
    </source>
</evidence>
<evidence type="ECO:0000313" key="18">
    <source>
        <dbReference type="Proteomes" id="UP000095576"/>
    </source>
</evidence>
<feature type="transmembrane region" description="Helical" evidence="6">
    <location>
        <begin position="56"/>
        <end position="76"/>
    </location>
</feature>
<dbReference type="EMBL" id="WCRY01000012">
    <property type="protein sequence ID" value="KAB4481244.1"/>
    <property type="molecule type" value="Genomic_DNA"/>
</dbReference>
<keyword evidence="5 6" id="KW-0472">Membrane</keyword>
<dbReference type="AlphaFoldDB" id="A0A0P0EX11"/>
<keyword evidence="8" id="KW-0378">Hydrolase</keyword>
<evidence type="ECO:0000313" key="21">
    <source>
        <dbReference type="Proteomes" id="UP000436858"/>
    </source>
</evidence>
<evidence type="ECO:0000313" key="8">
    <source>
        <dbReference type="EMBL" id="CUQ06485.1"/>
    </source>
</evidence>
<evidence type="ECO:0000313" key="14">
    <source>
        <dbReference type="EMBL" id="RHL63744.1"/>
    </source>
</evidence>